<sequence>MKQWIMALLVSLFLVAPLFSVEVIYPSGFPYMGILYHHLKIPFEERKNIQIVSNDYYNVVFQWKGKTYKARLFVFGAIYLEKEGEMPWLLSFDVKQFRSDGSFPFSTAW</sequence>
<protein>
    <recommendedName>
        <fullName evidence="3">DUF3108 domain-containing protein</fullName>
    </recommendedName>
</protein>
<evidence type="ECO:0000313" key="1">
    <source>
        <dbReference type="EMBL" id="URA09708.1"/>
    </source>
</evidence>
<name>A0AAX3BC88_9SPIR</name>
<dbReference type="Proteomes" id="UP001056539">
    <property type="component" value="Chromosome"/>
</dbReference>
<reference evidence="1" key="2">
    <citation type="submission" date="2022-06" db="EMBL/GenBank/DDBJ databases">
        <title>Thermospira aquatica gen. nov., sp. nov.</title>
        <authorList>
            <person name="Ben Ali Gam Z."/>
            <person name="Labat M."/>
        </authorList>
    </citation>
    <scope>NUCLEOTIDE SEQUENCE</scope>
    <source>
        <strain evidence="1">F1F22</strain>
    </source>
</reference>
<evidence type="ECO:0000313" key="2">
    <source>
        <dbReference type="Proteomes" id="UP001056539"/>
    </source>
</evidence>
<dbReference type="RefSeq" id="WP_271434843.1">
    <property type="nucleotide sequence ID" value="NZ_CP073355.1"/>
</dbReference>
<dbReference type="KEGG" id="taqu:KDW03_09490"/>
<proteinExistence type="predicted"/>
<dbReference type="EMBL" id="CP073355">
    <property type="protein sequence ID" value="URA09708.1"/>
    <property type="molecule type" value="Genomic_DNA"/>
</dbReference>
<reference evidence="1" key="1">
    <citation type="submission" date="2021-04" db="EMBL/GenBank/DDBJ databases">
        <authorList>
            <person name="Postec A."/>
        </authorList>
    </citation>
    <scope>NUCLEOTIDE SEQUENCE</scope>
    <source>
        <strain evidence="1">F1F22</strain>
    </source>
</reference>
<keyword evidence="2" id="KW-1185">Reference proteome</keyword>
<gene>
    <name evidence="1" type="ORF">KDW03_09490</name>
</gene>
<dbReference type="AlphaFoldDB" id="A0AAX3BC88"/>
<organism evidence="1 2">
    <name type="scientific">Thermospira aquatica</name>
    <dbReference type="NCBI Taxonomy" id="2828656"/>
    <lineage>
        <taxon>Bacteria</taxon>
        <taxon>Pseudomonadati</taxon>
        <taxon>Spirochaetota</taxon>
        <taxon>Spirochaetia</taxon>
        <taxon>Brevinematales</taxon>
        <taxon>Thermospiraceae</taxon>
        <taxon>Thermospira</taxon>
    </lineage>
</organism>
<accession>A0AAX3BC88</accession>
<evidence type="ECO:0008006" key="3">
    <source>
        <dbReference type="Google" id="ProtNLM"/>
    </source>
</evidence>